<keyword evidence="7 9" id="KW-0368">Histidine biosynthesis</keyword>
<keyword evidence="12" id="KW-0808">Transferase</keyword>
<keyword evidence="6 9" id="KW-0028">Amino-acid biosynthesis</keyword>
<dbReference type="Pfam" id="PF13393">
    <property type="entry name" value="tRNA-synt_His"/>
    <property type="match status" value="1"/>
</dbReference>
<dbReference type="InterPro" id="IPR004517">
    <property type="entry name" value="HisZ"/>
</dbReference>
<evidence type="ECO:0000313" key="12">
    <source>
        <dbReference type="EMBL" id="SHO49774.1"/>
    </source>
</evidence>
<dbReference type="GO" id="GO:0016757">
    <property type="term" value="F:glycosyltransferase activity"/>
    <property type="evidence" value="ECO:0007669"/>
    <property type="project" value="UniProtKB-KW"/>
</dbReference>
<dbReference type="InterPro" id="IPR045864">
    <property type="entry name" value="aa-tRNA-synth_II/BPL/LPL"/>
</dbReference>
<evidence type="ECO:0000256" key="9">
    <source>
        <dbReference type="HAMAP-Rule" id="MF_00125"/>
    </source>
</evidence>
<feature type="binding site" evidence="10">
    <location>
        <position position="129"/>
    </location>
    <ligand>
        <name>L-histidine</name>
        <dbReference type="ChEBI" id="CHEBI:57595"/>
    </ligand>
</feature>
<dbReference type="Gene3D" id="3.30.930.10">
    <property type="entry name" value="Bira Bifunctional Protein, Domain 2"/>
    <property type="match status" value="1"/>
</dbReference>
<comment type="function">
    <text evidence="8 9">Required for the first step of histidine biosynthesis. May allow the feedback regulation of ATP phosphoribosyltransferase activity by histidine.</text>
</comment>
<evidence type="ECO:0000256" key="6">
    <source>
        <dbReference type="ARBA" id="ARBA00022605"/>
    </source>
</evidence>
<dbReference type="PANTHER" id="PTHR43707">
    <property type="entry name" value="HISTIDYL-TRNA SYNTHETASE"/>
    <property type="match status" value="1"/>
</dbReference>
<feature type="binding site" evidence="10">
    <location>
        <begin position="274"/>
        <end position="275"/>
    </location>
    <ligand>
        <name>L-histidine</name>
        <dbReference type="ChEBI" id="CHEBI:57595"/>
    </ligand>
</feature>
<proteinExistence type="inferred from homology"/>
<comment type="pathway">
    <text evidence="2 9">Amino-acid biosynthesis; L-histidine biosynthesis; L-histidine from 5-phospho-alpha-D-ribose 1-diphosphate: step 1/9.</text>
</comment>
<dbReference type="PIRSF" id="PIRSF001549">
    <property type="entry name" value="His-tRNA_synth"/>
    <property type="match status" value="1"/>
</dbReference>
<sequence>MNDKLLHTPEGVRDIYNHECERKLKIQSKLHHVMELHGFRDIQTPTFEFFEIFNQERGTVPEKDMYKFVDREGNTLVLRPDMTPSIARCAAKYYKEEELPIRLCYMGSIFINNNSYQGKLKESTQLGAELINDPSVNADAEMLALTIECLLETGLKEFQVEIGEAGFFYGLTKEAGFTEKEEAQLRNLIEEKNMFGVEELLSEKEISAELKKAFLTLTELFGSPECLFEAKSLTKNERALKAIERLEEVYEILTLYGLEKYITFDLGMLSQYNYYTGIIFRAYTYGTGDIIASGGRYDNLVEQFGKTAPAIGIAILADQLMMALMRQKIAIETRTDNTLILYRKEWRETAIRLANRFRSQDMNIELISYENEHPLEEYMEYCKRNSIGGILFFDKENLVEVMNCQTGERNTASLSELLV</sequence>
<feature type="domain" description="Aminoacyl-transfer RNA synthetases class-II family profile" evidence="11">
    <location>
        <begin position="25"/>
        <end position="325"/>
    </location>
</feature>
<dbReference type="InterPro" id="IPR004516">
    <property type="entry name" value="HisRS/HisZ"/>
</dbReference>
<keyword evidence="5 9" id="KW-0963">Cytoplasm</keyword>
<dbReference type="RefSeq" id="WP_073589125.1">
    <property type="nucleotide sequence ID" value="NZ_FRFD01000007.1"/>
</dbReference>
<dbReference type="UniPathway" id="UPA00031">
    <property type="reaction ID" value="UER00006"/>
</dbReference>
<gene>
    <name evidence="9" type="primary">hisZ</name>
    <name evidence="12" type="ORF">SAMN02745217_02424</name>
</gene>
<dbReference type="EMBL" id="FRFD01000007">
    <property type="protein sequence ID" value="SHO49774.1"/>
    <property type="molecule type" value="Genomic_DNA"/>
</dbReference>
<dbReference type="STRING" id="1121345.SAMN02745217_02424"/>
<dbReference type="GO" id="GO:0006427">
    <property type="term" value="P:histidyl-tRNA aminoacylation"/>
    <property type="evidence" value="ECO:0007669"/>
    <property type="project" value="TreeGrafter"/>
</dbReference>
<dbReference type="GO" id="GO:0000105">
    <property type="term" value="P:L-histidine biosynthetic process"/>
    <property type="evidence" value="ECO:0007669"/>
    <property type="project" value="UniProtKB-UniRule"/>
</dbReference>
<dbReference type="GO" id="GO:0140096">
    <property type="term" value="F:catalytic activity, acting on a protein"/>
    <property type="evidence" value="ECO:0007669"/>
    <property type="project" value="UniProtKB-ARBA"/>
</dbReference>
<evidence type="ECO:0000256" key="3">
    <source>
        <dbReference type="ARBA" id="ARBA00005539"/>
    </source>
</evidence>
<dbReference type="PROSITE" id="PS50862">
    <property type="entry name" value="AA_TRNA_LIGASE_II"/>
    <property type="match status" value="1"/>
</dbReference>
<evidence type="ECO:0000256" key="7">
    <source>
        <dbReference type="ARBA" id="ARBA00023102"/>
    </source>
</evidence>
<comment type="subcellular location">
    <subcellularLocation>
        <location evidence="1 9">Cytoplasm</location>
    </subcellularLocation>
</comment>
<feature type="binding site" evidence="10">
    <location>
        <begin position="81"/>
        <end position="83"/>
    </location>
    <ligand>
        <name>L-histidine</name>
        <dbReference type="ChEBI" id="CHEBI:57595"/>
    </ligand>
</feature>
<comment type="subunit">
    <text evidence="9">Heteromultimer composed of HisG and HisZ subunits.</text>
</comment>
<feature type="binding site" evidence="10">
    <location>
        <position position="125"/>
    </location>
    <ligand>
        <name>L-histidine</name>
        <dbReference type="ChEBI" id="CHEBI:57595"/>
    </ligand>
</feature>
<dbReference type="AlphaFoldDB" id="A0A1M7YAV9"/>
<dbReference type="InterPro" id="IPR041715">
    <property type="entry name" value="HisRS-like_core"/>
</dbReference>
<organism evidence="12 13">
    <name type="scientific">Anaerocolumna xylanovorans DSM 12503</name>
    <dbReference type="NCBI Taxonomy" id="1121345"/>
    <lineage>
        <taxon>Bacteria</taxon>
        <taxon>Bacillati</taxon>
        <taxon>Bacillota</taxon>
        <taxon>Clostridia</taxon>
        <taxon>Lachnospirales</taxon>
        <taxon>Lachnospiraceae</taxon>
        <taxon>Anaerocolumna</taxon>
    </lineage>
</organism>
<comment type="similarity">
    <text evidence="3 9">Belongs to the class-II aminoacyl-tRNA synthetase family. HisZ subfamily.</text>
</comment>
<dbReference type="GO" id="GO:0004821">
    <property type="term" value="F:histidine-tRNA ligase activity"/>
    <property type="evidence" value="ECO:0007669"/>
    <property type="project" value="TreeGrafter"/>
</dbReference>
<evidence type="ECO:0000256" key="10">
    <source>
        <dbReference type="PIRSR" id="PIRSR001549-1"/>
    </source>
</evidence>
<evidence type="ECO:0000259" key="11">
    <source>
        <dbReference type="PROSITE" id="PS50862"/>
    </source>
</evidence>
<evidence type="ECO:0000256" key="5">
    <source>
        <dbReference type="ARBA" id="ARBA00022490"/>
    </source>
</evidence>
<dbReference type="CDD" id="cd00773">
    <property type="entry name" value="HisRS-like_core"/>
    <property type="match status" value="1"/>
</dbReference>
<evidence type="ECO:0000256" key="2">
    <source>
        <dbReference type="ARBA" id="ARBA00004667"/>
    </source>
</evidence>
<protein>
    <recommendedName>
        <fullName evidence="4 9">ATP phosphoribosyltransferase regulatory subunit</fullName>
    </recommendedName>
</protein>
<keyword evidence="12" id="KW-0328">Glycosyltransferase</keyword>
<dbReference type="PANTHER" id="PTHR43707:SF6">
    <property type="entry name" value="ATP PHOSPHORIBOSYLTRANSFERASE REGULATORY SUBUNIT"/>
    <property type="match status" value="1"/>
</dbReference>
<reference evidence="12 13" key="1">
    <citation type="submission" date="2016-12" db="EMBL/GenBank/DDBJ databases">
        <authorList>
            <person name="Song W.-J."/>
            <person name="Kurnit D.M."/>
        </authorList>
    </citation>
    <scope>NUCLEOTIDE SEQUENCE [LARGE SCALE GENOMIC DNA]</scope>
    <source>
        <strain evidence="12 13">DSM 12503</strain>
    </source>
</reference>
<dbReference type="SUPFAM" id="SSF55681">
    <property type="entry name" value="Class II aaRS and biotin synthetases"/>
    <property type="match status" value="1"/>
</dbReference>
<comment type="miscellaneous">
    <text evidence="9">This function is generally fulfilled by the C-terminal part of HisG, which is missing in some bacteria such as this one.</text>
</comment>
<evidence type="ECO:0000256" key="4">
    <source>
        <dbReference type="ARBA" id="ARBA00020397"/>
    </source>
</evidence>
<dbReference type="GO" id="GO:0005737">
    <property type="term" value="C:cytoplasm"/>
    <property type="evidence" value="ECO:0007669"/>
    <property type="project" value="UniProtKB-SubCell"/>
</dbReference>
<dbReference type="InterPro" id="IPR006195">
    <property type="entry name" value="aa-tRNA-synth_II"/>
</dbReference>
<dbReference type="NCBIfam" id="TIGR00443">
    <property type="entry name" value="hisZ_biosyn_reg"/>
    <property type="match status" value="1"/>
</dbReference>
<evidence type="ECO:0000256" key="8">
    <source>
        <dbReference type="ARBA" id="ARBA00025246"/>
    </source>
</evidence>
<evidence type="ECO:0000313" key="13">
    <source>
        <dbReference type="Proteomes" id="UP000184612"/>
    </source>
</evidence>
<name>A0A1M7YAV9_9FIRM</name>
<dbReference type="OrthoDB" id="9800814at2"/>
<dbReference type="HAMAP" id="MF_00125">
    <property type="entry name" value="HisZ"/>
    <property type="match status" value="1"/>
</dbReference>
<keyword evidence="13" id="KW-1185">Reference proteome</keyword>
<dbReference type="Proteomes" id="UP000184612">
    <property type="component" value="Unassembled WGS sequence"/>
</dbReference>
<evidence type="ECO:0000256" key="1">
    <source>
        <dbReference type="ARBA" id="ARBA00004496"/>
    </source>
</evidence>
<accession>A0A1M7YAV9</accession>